<evidence type="ECO:0000256" key="2">
    <source>
        <dbReference type="SAM" id="SignalP"/>
    </source>
</evidence>
<evidence type="ECO:0000256" key="1">
    <source>
        <dbReference type="SAM" id="Phobius"/>
    </source>
</evidence>
<feature type="transmembrane region" description="Helical" evidence="1">
    <location>
        <begin position="398"/>
        <end position="422"/>
    </location>
</feature>
<dbReference type="AlphaFoldDB" id="A0A0L0H7X5"/>
<dbReference type="InParanoid" id="A0A0L0H7X5"/>
<keyword evidence="1" id="KW-1133">Transmembrane helix</keyword>
<sequence>MKAITIRSILILPLLCTANKAASPSSSSLAETSHANAFMDTIQWSAAAYIRFTDTIAARFAGKSKEVSPLSNWRVKKRDKRASGPSQDAVAPTQNLEVTSKIHLHTRQASCNWGHSVDATLTPVYNCTNTLLSQAQFASKQSNTLCSSCASTDLACQQDCCTTITTGTHCVCPVDTRGPNCASDWNYFLCTPTLMDPSLNACKSWGLLPDQQTAINDYNNTDVACPRFPVQGTLNLKFTVSCSQQNRLRVNLTRQTHGDGSVSFTDGEFQYDVGNQDMFAYSHYDAANTQFRLKFFNFFRLSDQSHVYFTPMSSPLSFVGEQFLNFTVDIGNLTTSSYSRTRNEFIPGGRLYFEGGVYNRFSVGGLARTTRYANFIDFYSPVPQSGNAPPYTAQKDSLSIGAIVGIVIACVVVAISVINCCIKEKRRRKKAR</sequence>
<dbReference type="OrthoDB" id="2154757at2759"/>
<feature type="signal peptide" evidence="2">
    <location>
        <begin position="1"/>
        <end position="21"/>
    </location>
</feature>
<dbReference type="VEuPathDB" id="FungiDB:SPPG_07257"/>
<gene>
    <name evidence="3" type="ORF">SPPG_07257</name>
</gene>
<keyword evidence="1" id="KW-0812">Transmembrane</keyword>
<keyword evidence="2" id="KW-0732">Signal</keyword>
<accession>A0A0L0H7X5</accession>
<protein>
    <submittedName>
        <fullName evidence="3">Uncharacterized protein</fullName>
    </submittedName>
</protein>
<feature type="chain" id="PRO_5005539553" evidence="2">
    <location>
        <begin position="22"/>
        <end position="432"/>
    </location>
</feature>
<reference evidence="3 4" key="1">
    <citation type="submission" date="2009-08" db="EMBL/GenBank/DDBJ databases">
        <title>The Genome Sequence of Spizellomyces punctatus strain DAOM BR117.</title>
        <authorList>
            <consortium name="The Broad Institute Genome Sequencing Platform"/>
            <person name="Russ C."/>
            <person name="Cuomo C."/>
            <person name="Shea T."/>
            <person name="Young S.K."/>
            <person name="Zeng Q."/>
            <person name="Koehrsen M."/>
            <person name="Haas B."/>
            <person name="Borodovsky M."/>
            <person name="Guigo R."/>
            <person name="Alvarado L."/>
            <person name="Berlin A."/>
            <person name="Bochicchio J."/>
            <person name="Borenstein D."/>
            <person name="Chapman S."/>
            <person name="Chen Z."/>
            <person name="Engels R."/>
            <person name="Freedman E."/>
            <person name="Gellesch M."/>
            <person name="Goldberg J."/>
            <person name="Griggs A."/>
            <person name="Gujja S."/>
            <person name="Heiman D."/>
            <person name="Hepburn T."/>
            <person name="Howarth C."/>
            <person name="Jen D."/>
            <person name="Larson L."/>
            <person name="Lewis B."/>
            <person name="Mehta T."/>
            <person name="Park D."/>
            <person name="Pearson M."/>
            <person name="Roberts A."/>
            <person name="Saif S."/>
            <person name="Shenoy N."/>
            <person name="Sisk P."/>
            <person name="Stolte C."/>
            <person name="Sykes S."/>
            <person name="Thomson T."/>
            <person name="Walk T."/>
            <person name="White J."/>
            <person name="Yandava C."/>
            <person name="Burger G."/>
            <person name="Gray M.W."/>
            <person name="Holland P.W.H."/>
            <person name="King N."/>
            <person name="Lang F.B.F."/>
            <person name="Roger A.J."/>
            <person name="Ruiz-Trillo I."/>
            <person name="Lander E."/>
            <person name="Nusbaum C."/>
        </authorList>
    </citation>
    <scope>NUCLEOTIDE SEQUENCE [LARGE SCALE GENOMIC DNA]</scope>
    <source>
        <strain evidence="3 4">DAOM BR117</strain>
    </source>
</reference>
<name>A0A0L0H7X5_SPIPD</name>
<keyword evidence="1" id="KW-0472">Membrane</keyword>
<dbReference type="Proteomes" id="UP000053201">
    <property type="component" value="Unassembled WGS sequence"/>
</dbReference>
<evidence type="ECO:0000313" key="3">
    <source>
        <dbReference type="EMBL" id="KNC97327.1"/>
    </source>
</evidence>
<evidence type="ECO:0000313" key="4">
    <source>
        <dbReference type="Proteomes" id="UP000053201"/>
    </source>
</evidence>
<dbReference type="EMBL" id="KQ257464">
    <property type="protein sequence ID" value="KNC97327.1"/>
    <property type="molecule type" value="Genomic_DNA"/>
</dbReference>
<dbReference type="eggNOG" id="ENOG502T1DV">
    <property type="taxonomic scope" value="Eukaryota"/>
</dbReference>
<dbReference type="GeneID" id="27690483"/>
<organism evidence="3 4">
    <name type="scientific">Spizellomyces punctatus (strain DAOM BR117)</name>
    <dbReference type="NCBI Taxonomy" id="645134"/>
    <lineage>
        <taxon>Eukaryota</taxon>
        <taxon>Fungi</taxon>
        <taxon>Fungi incertae sedis</taxon>
        <taxon>Chytridiomycota</taxon>
        <taxon>Chytridiomycota incertae sedis</taxon>
        <taxon>Chytridiomycetes</taxon>
        <taxon>Spizellomycetales</taxon>
        <taxon>Spizellomycetaceae</taxon>
        <taxon>Spizellomyces</taxon>
    </lineage>
</organism>
<dbReference type="RefSeq" id="XP_016605367.1">
    <property type="nucleotide sequence ID" value="XM_016755419.1"/>
</dbReference>
<keyword evidence="4" id="KW-1185">Reference proteome</keyword>
<proteinExistence type="predicted"/>